<dbReference type="GO" id="GO:0030429">
    <property type="term" value="F:kynureninase activity"/>
    <property type="evidence" value="ECO:0007669"/>
    <property type="project" value="UniProtKB-UniRule"/>
</dbReference>
<dbReference type="InterPro" id="IPR015422">
    <property type="entry name" value="PyrdxlP-dep_Trfase_small"/>
</dbReference>
<dbReference type="PANTHER" id="PTHR14084">
    <property type="entry name" value="KYNURENINASE"/>
    <property type="match status" value="1"/>
</dbReference>
<evidence type="ECO:0000256" key="5">
    <source>
        <dbReference type="NCBIfam" id="TIGR01814"/>
    </source>
</evidence>
<comment type="pathway">
    <text evidence="4 6">Cofactor biosynthesis; NAD(+) biosynthesis; quinolinate from L-kynurenine: step 2/3.</text>
</comment>
<dbReference type="AlphaFoldDB" id="A0A2P6MIL9"/>
<keyword evidence="2 4" id="KW-0378">Hydrolase</keyword>
<comment type="catalytic activity">
    <reaction evidence="6">
        <text>3-hydroxy-L-kynurenine + H2O = 3-hydroxyanthranilate + L-alanine + H(+)</text>
        <dbReference type="Rhea" id="RHEA:25143"/>
        <dbReference type="ChEBI" id="CHEBI:15377"/>
        <dbReference type="ChEBI" id="CHEBI:15378"/>
        <dbReference type="ChEBI" id="CHEBI:36559"/>
        <dbReference type="ChEBI" id="CHEBI:57972"/>
        <dbReference type="ChEBI" id="CHEBI:58125"/>
        <dbReference type="EC" id="3.7.1.3"/>
    </reaction>
</comment>
<feature type="binding site" evidence="4">
    <location>
        <position position="262"/>
    </location>
    <ligand>
        <name>pyridoxal 5'-phosphate</name>
        <dbReference type="ChEBI" id="CHEBI:597326"/>
    </ligand>
</feature>
<comment type="function">
    <text evidence="4 6">Catalyzes the cleavage of L-kynurenine (L-Kyn) and L-3-hydroxykynurenine (L-3OHKyn) into anthranilic acid (AA) and 3-hydroxyanthranilic acid (3-OHAA), respectively.</text>
</comment>
<feature type="binding site" evidence="4">
    <location>
        <position position="208"/>
    </location>
    <ligand>
        <name>pyridoxal 5'-phosphate</name>
        <dbReference type="ChEBI" id="CHEBI:597326"/>
    </ligand>
</feature>
<evidence type="ECO:0000256" key="2">
    <source>
        <dbReference type="ARBA" id="ARBA00022801"/>
    </source>
</evidence>
<dbReference type="Pfam" id="PF22580">
    <property type="entry name" value="KYNU_C"/>
    <property type="match status" value="1"/>
</dbReference>
<reference evidence="7 8" key="1">
    <citation type="submission" date="2018-03" db="EMBL/GenBank/DDBJ databases">
        <title>Bacillus urumqiensis sp. nov., a moderately haloalkaliphilic bacterium isolated from a salt lake.</title>
        <authorList>
            <person name="Zhao B."/>
            <person name="Liao Z."/>
        </authorList>
    </citation>
    <scope>NUCLEOTIDE SEQUENCE [LARGE SCALE GENOMIC DNA]</scope>
    <source>
        <strain evidence="7 8">BZ-SZ-XJ18</strain>
    </source>
</reference>
<evidence type="ECO:0000256" key="3">
    <source>
        <dbReference type="ARBA" id="ARBA00022898"/>
    </source>
</evidence>
<dbReference type="InterPro" id="IPR010111">
    <property type="entry name" value="Kynureninase"/>
</dbReference>
<dbReference type="GO" id="GO:0030170">
    <property type="term" value="F:pyridoxal phosphate binding"/>
    <property type="evidence" value="ECO:0007669"/>
    <property type="project" value="UniProtKB-UniRule"/>
</dbReference>
<keyword evidence="8" id="KW-1185">Reference proteome</keyword>
<evidence type="ECO:0000256" key="1">
    <source>
        <dbReference type="ARBA" id="ARBA00022642"/>
    </source>
</evidence>
<dbReference type="Gene3D" id="3.40.640.10">
    <property type="entry name" value="Type I PLP-dependent aspartate aminotransferase-like (Major domain)"/>
    <property type="match status" value="1"/>
</dbReference>
<dbReference type="Gene3D" id="3.90.1150.10">
    <property type="entry name" value="Aspartate Aminotransferase, domain 1"/>
    <property type="match status" value="1"/>
</dbReference>
<dbReference type="GO" id="GO:0097053">
    <property type="term" value="P:L-kynurenine catabolic process"/>
    <property type="evidence" value="ECO:0007669"/>
    <property type="project" value="UniProtKB-UniRule"/>
</dbReference>
<protein>
    <recommendedName>
        <fullName evidence="4 5">Kynureninase</fullName>
        <ecNumber evidence="4 5">3.7.1.3</ecNumber>
    </recommendedName>
    <alternativeName>
        <fullName evidence="4">L-kynurenine hydrolase</fullName>
    </alternativeName>
</protein>
<sequence length="422" mass="46833">MNELYEIAQQLDLEDPLKHVKSEFYFPEEKPYYLDGNSLGLMSRQAESAVHNVLDSWKRFGIDGWEKGESPWFTYTHDLRKMSAELIGASFHETAVTGSITSNLHQLLTTFYRPSGKRRKIVMDELAFPTDAYAVKSQLLLHGASEDDLVMIPSADGRLLEMAQIESAIDEETALVLLPTVLYRSGQLLPWKQITDCAHNHGAVIGWDLAHSFGAMPHDLHESGVDFAVWCTYKYANGGPGACGGLFVHEKHADRTPALAGWFGSNPEVQFDMDLQFEPAPDASAYQQGTPHLLSLAPLKGSLQIIQEAGIDAVRSRSLQLTGFLLKGIQELQEVDPSLEVVTPEQGRGGHLAVCHPDAARISRSLKDHGVVPDFRMPDVIRLAPSPLYTSFMDLAEVIEILKNILRNKPYLAYPNERGTIA</sequence>
<keyword evidence="1 4" id="KW-0662">Pyridine nucleotide biosynthesis</keyword>
<feature type="modified residue" description="N6-(pyridoxal phosphate)lysine" evidence="4">
    <location>
        <position position="234"/>
    </location>
</feature>
<dbReference type="PIRSF" id="PIRSF038800">
    <property type="entry name" value="KYNU"/>
    <property type="match status" value="1"/>
</dbReference>
<comment type="subunit">
    <text evidence="4 6">Homodimer.</text>
</comment>
<dbReference type="GO" id="GO:0043420">
    <property type="term" value="P:anthranilate metabolic process"/>
    <property type="evidence" value="ECO:0007669"/>
    <property type="project" value="TreeGrafter"/>
</dbReference>
<feature type="binding site" evidence="4">
    <location>
        <position position="233"/>
    </location>
    <ligand>
        <name>pyridoxal 5'-phosphate</name>
        <dbReference type="ChEBI" id="CHEBI:597326"/>
    </ligand>
</feature>
<dbReference type="RefSeq" id="WP_105958320.1">
    <property type="nucleotide sequence ID" value="NZ_PVNS01000004.1"/>
</dbReference>
<dbReference type="OrthoDB" id="9812626at2"/>
<dbReference type="EMBL" id="PVNS01000004">
    <property type="protein sequence ID" value="PRO66129.1"/>
    <property type="molecule type" value="Genomic_DNA"/>
</dbReference>
<comment type="similarity">
    <text evidence="4 6">Belongs to the kynureninase family.</text>
</comment>
<dbReference type="GO" id="GO:0019805">
    <property type="term" value="P:quinolinate biosynthetic process"/>
    <property type="evidence" value="ECO:0007669"/>
    <property type="project" value="UniProtKB-UniRule"/>
</dbReference>
<name>A0A2P6MIL9_ALKUR</name>
<keyword evidence="3 4" id="KW-0663">Pyridoxal phosphate</keyword>
<proteinExistence type="inferred from homology"/>
<feature type="binding site" evidence="4">
    <location>
        <position position="101"/>
    </location>
    <ligand>
        <name>pyridoxal 5'-phosphate</name>
        <dbReference type="ChEBI" id="CHEBI:597326"/>
    </ligand>
</feature>
<feature type="binding site" evidence="4">
    <location>
        <position position="100"/>
    </location>
    <ligand>
        <name>pyridoxal 5'-phosphate</name>
        <dbReference type="ChEBI" id="CHEBI:597326"/>
    </ligand>
</feature>
<dbReference type="PANTHER" id="PTHR14084:SF0">
    <property type="entry name" value="KYNURENINASE"/>
    <property type="match status" value="1"/>
</dbReference>
<accession>A0A2P6MIL9</accession>
<comment type="cofactor">
    <cofactor evidence="4 6">
        <name>pyridoxal 5'-phosphate</name>
        <dbReference type="ChEBI" id="CHEBI:597326"/>
    </cofactor>
</comment>
<comment type="catalytic activity">
    <reaction evidence="4 6">
        <text>L-kynurenine + H2O = anthranilate + L-alanine + H(+)</text>
        <dbReference type="Rhea" id="RHEA:16813"/>
        <dbReference type="ChEBI" id="CHEBI:15377"/>
        <dbReference type="ChEBI" id="CHEBI:15378"/>
        <dbReference type="ChEBI" id="CHEBI:16567"/>
        <dbReference type="ChEBI" id="CHEBI:57959"/>
        <dbReference type="ChEBI" id="CHEBI:57972"/>
        <dbReference type="EC" id="3.7.1.3"/>
    </reaction>
</comment>
<feature type="binding site" evidence="4">
    <location>
        <position position="290"/>
    </location>
    <ligand>
        <name>pyridoxal 5'-phosphate</name>
        <dbReference type="ChEBI" id="CHEBI:597326"/>
    </ligand>
</feature>
<dbReference type="Proteomes" id="UP000243650">
    <property type="component" value="Unassembled WGS sequence"/>
</dbReference>
<dbReference type="EC" id="3.7.1.3" evidence="4 5"/>
<organism evidence="7 8">
    <name type="scientific">Alkalicoccus urumqiensis</name>
    <name type="common">Bacillus urumqiensis</name>
    <dbReference type="NCBI Taxonomy" id="1548213"/>
    <lineage>
        <taxon>Bacteria</taxon>
        <taxon>Bacillati</taxon>
        <taxon>Bacillota</taxon>
        <taxon>Bacilli</taxon>
        <taxon>Bacillales</taxon>
        <taxon>Bacillaceae</taxon>
        <taxon>Alkalicoccus</taxon>
    </lineage>
</organism>
<dbReference type="SUPFAM" id="SSF53383">
    <property type="entry name" value="PLP-dependent transferases"/>
    <property type="match status" value="1"/>
</dbReference>
<dbReference type="NCBIfam" id="TIGR01814">
    <property type="entry name" value="kynureninase"/>
    <property type="match status" value="1"/>
</dbReference>
<gene>
    <name evidence="4 7" type="primary">kynU</name>
    <name evidence="7" type="ORF">C6I21_04830</name>
</gene>
<dbReference type="GO" id="GO:0005737">
    <property type="term" value="C:cytoplasm"/>
    <property type="evidence" value="ECO:0007669"/>
    <property type="project" value="UniProtKB-UniRule"/>
</dbReference>
<comment type="caution">
    <text evidence="7">The sequence shown here is derived from an EMBL/GenBank/DDBJ whole genome shotgun (WGS) entry which is preliminary data.</text>
</comment>
<comment type="caution">
    <text evidence="4">Lacks conserved residue(s) required for the propagation of feature annotation.</text>
</comment>
<evidence type="ECO:0000256" key="6">
    <source>
        <dbReference type="PIRNR" id="PIRNR038800"/>
    </source>
</evidence>
<evidence type="ECO:0000313" key="7">
    <source>
        <dbReference type="EMBL" id="PRO66129.1"/>
    </source>
</evidence>
<dbReference type="UniPathway" id="UPA00334">
    <property type="reaction ID" value="UER00455"/>
</dbReference>
<dbReference type="HAMAP" id="MF_01970">
    <property type="entry name" value="Kynureninase"/>
    <property type="match status" value="1"/>
</dbReference>
<feature type="binding site" evidence="4">
    <location>
        <begin position="128"/>
        <end position="131"/>
    </location>
    <ligand>
        <name>pyridoxal 5'-phosphate</name>
        <dbReference type="ChEBI" id="CHEBI:597326"/>
    </ligand>
</feature>
<dbReference type="UniPathway" id="UPA00253">
    <property type="reaction ID" value="UER00329"/>
</dbReference>
<comment type="pathway">
    <text evidence="4 6">Amino-acid degradation; L-kynurenine degradation; L-alanine and anthranilate from L-kynurenine: step 1/1.</text>
</comment>
<dbReference type="InterPro" id="IPR015421">
    <property type="entry name" value="PyrdxlP-dep_Trfase_major"/>
</dbReference>
<dbReference type="GO" id="GO:0009435">
    <property type="term" value="P:NAD+ biosynthetic process"/>
    <property type="evidence" value="ECO:0007669"/>
    <property type="project" value="UniProtKB-UniRule"/>
</dbReference>
<evidence type="ECO:0000256" key="4">
    <source>
        <dbReference type="HAMAP-Rule" id="MF_01970"/>
    </source>
</evidence>
<feature type="binding site" evidence="4">
    <location>
        <position position="211"/>
    </location>
    <ligand>
        <name>pyridoxal 5'-phosphate</name>
        <dbReference type="ChEBI" id="CHEBI:597326"/>
    </ligand>
</feature>
<evidence type="ECO:0000313" key="8">
    <source>
        <dbReference type="Proteomes" id="UP000243650"/>
    </source>
</evidence>
<dbReference type="GO" id="GO:0019441">
    <property type="term" value="P:L-tryptophan catabolic process to kynurenine"/>
    <property type="evidence" value="ECO:0007669"/>
    <property type="project" value="TreeGrafter"/>
</dbReference>
<dbReference type="InterPro" id="IPR015424">
    <property type="entry name" value="PyrdxlP-dep_Trfase"/>
</dbReference>